<name>A0A0A1VPF8_MICAE</name>
<accession>A0A0A1VPF8</accession>
<gene>
    <name evidence="1" type="ORF">N44_01462</name>
</gene>
<evidence type="ECO:0000313" key="1">
    <source>
        <dbReference type="EMBL" id="GAL91454.1"/>
    </source>
</evidence>
<dbReference type="AlphaFoldDB" id="A0A0A1VPF8"/>
<proteinExistence type="predicted"/>
<dbReference type="Proteomes" id="UP000030321">
    <property type="component" value="Unassembled WGS sequence"/>
</dbReference>
<comment type="caution">
    <text evidence="1">The sequence shown here is derived from an EMBL/GenBank/DDBJ whole genome shotgun (WGS) entry which is preliminary data.</text>
</comment>
<evidence type="ECO:0000313" key="2">
    <source>
        <dbReference type="Proteomes" id="UP000030321"/>
    </source>
</evidence>
<protein>
    <submittedName>
        <fullName evidence="1">Uncharacterized protein</fullName>
    </submittedName>
</protein>
<organism evidence="1 2">
    <name type="scientific">Microcystis aeruginosa NIES-44</name>
    <dbReference type="NCBI Taxonomy" id="449439"/>
    <lineage>
        <taxon>Bacteria</taxon>
        <taxon>Bacillati</taxon>
        <taxon>Cyanobacteriota</taxon>
        <taxon>Cyanophyceae</taxon>
        <taxon>Oscillatoriophycideae</taxon>
        <taxon>Chroococcales</taxon>
        <taxon>Microcystaceae</taxon>
        <taxon>Microcystis</taxon>
    </lineage>
</organism>
<sequence>MLYLGILGNFMPIFLIFEYQKLIMQELYSLKLEEKDRMG</sequence>
<dbReference type="EMBL" id="BBPA01000003">
    <property type="protein sequence ID" value="GAL91454.1"/>
    <property type="molecule type" value="Genomic_DNA"/>
</dbReference>
<reference evidence="2" key="1">
    <citation type="journal article" date="2015" name="Genome">
        <title>Whole Genome Sequence of the Non-Microcystin-Producing Microcystis aeruginosa Strain NIES-44.</title>
        <authorList>
            <person name="Okano K."/>
            <person name="Miyata N."/>
            <person name="Ozaki Y."/>
        </authorList>
    </citation>
    <scope>NUCLEOTIDE SEQUENCE [LARGE SCALE GENOMIC DNA]</scope>
    <source>
        <strain evidence="2">NIES-44</strain>
    </source>
</reference>